<accession>A0A183TLP8</accession>
<reference evidence="1 2" key="2">
    <citation type="submission" date="2018-11" db="EMBL/GenBank/DDBJ databases">
        <authorList>
            <consortium name="Pathogen Informatics"/>
        </authorList>
    </citation>
    <scope>NUCLEOTIDE SEQUENCE [LARGE SCALE GENOMIC DNA]</scope>
    <source>
        <strain evidence="1 2">NST_G2</strain>
    </source>
</reference>
<dbReference type="AlphaFoldDB" id="A0A183TLP8"/>
<dbReference type="Proteomes" id="UP000275846">
    <property type="component" value="Unassembled WGS sequence"/>
</dbReference>
<evidence type="ECO:0000313" key="2">
    <source>
        <dbReference type="Proteomes" id="UP000275846"/>
    </source>
</evidence>
<reference evidence="3" key="1">
    <citation type="submission" date="2016-06" db="UniProtKB">
        <authorList>
            <consortium name="WormBaseParasite"/>
        </authorList>
    </citation>
    <scope>IDENTIFICATION</scope>
</reference>
<protein>
    <submittedName>
        <fullName evidence="3">Endo/exonuclease/phosphatase domain-containing protein</fullName>
    </submittedName>
</protein>
<organism evidence="3">
    <name type="scientific">Schistocephalus solidus</name>
    <name type="common">Tapeworm</name>
    <dbReference type="NCBI Taxonomy" id="70667"/>
    <lineage>
        <taxon>Eukaryota</taxon>
        <taxon>Metazoa</taxon>
        <taxon>Spiralia</taxon>
        <taxon>Lophotrochozoa</taxon>
        <taxon>Platyhelminthes</taxon>
        <taxon>Cestoda</taxon>
        <taxon>Eucestoda</taxon>
        <taxon>Diphyllobothriidea</taxon>
        <taxon>Diphyllobothriidae</taxon>
        <taxon>Schistocephalus</taxon>
    </lineage>
</organism>
<evidence type="ECO:0000313" key="3">
    <source>
        <dbReference type="WBParaSite" id="SSLN_0001805701-mRNA-1"/>
    </source>
</evidence>
<name>A0A183TLP8_SCHSO</name>
<gene>
    <name evidence="1" type="ORF">SSLN_LOCUS17396</name>
</gene>
<proteinExistence type="predicted"/>
<evidence type="ECO:0000313" key="1">
    <source>
        <dbReference type="EMBL" id="VDM03782.1"/>
    </source>
</evidence>
<sequence>MRDTEKRNIALEPANSHDAIGKLALANSRQTEFGSADCCILKFLYTNAQRLFSKLEELRIQISSRPDVVLMCDFNAPSIRWNYLQAQSFDHRLLKTKREALFTQHVFVPTRARGGQQARHLPKLLGANSVEALFGSESCAGLHAEGNIAGSADLNRLISQLTANSRSPTYLLVQDTGSITLNGAVLHQASV</sequence>
<dbReference type="EMBL" id="UYSU01042451">
    <property type="protein sequence ID" value="VDM03782.1"/>
    <property type="molecule type" value="Genomic_DNA"/>
</dbReference>
<keyword evidence="2" id="KW-1185">Reference proteome</keyword>
<dbReference type="WBParaSite" id="SSLN_0001805701-mRNA-1">
    <property type="protein sequence ID" value="SSLN_0001805701-mRNA-1"/>
    <property type="gene ID" value="SSLN_0001805701"/>
</dbReference>